<gene>
    <name evidence="1" type="ORF">DEO72_LG10g2955</name>
</gene>
<keyword evidence="2" id="KW-1185">Reference proteome</keyword>
<proteinExistence type="predicted"/>
<protein>
    <submittedName>
        <fullName evidence="1">Uncharacterized protein</fullName>
    </submittedName>
</protein>
<dbReference type="Proteomes" id="UP000501690">
    <property type="component" value="Linkage Group LG10"/>
</dbReference>
<name>A0A4D6NGM1_VIGUN</name>
<organism evidence="1 2">
    <name type="scientific">Vigna unguiculata</name>
    <name type="common">Cowpea</name>
    <dbReference type="NCBI Taxonomy" id="3917"/>
    <lineage>
        <taxon>Eukaryota</taxon>
        <taxon>Viridiplantae</taxon>
        <taxon>Streptophyta</taxon>
        <taxon>Embryophyta</taxon>
        <taxon>Tracheophyta</taxon>
        <taxon>Spermatophyta</taxon>
        <taxon>Magnoliopsida</taxon>
        <taxon>eudicotyledons</taxon>
        <taxon>Gunneridae</taxon>
        <taxon>Pentapetalae</taxon>
        <taxon>rosids</taxon>
        <taxon>fabids</taxon>
        <taxon>Fabales</taxon>
        <taxon>Fabaceae</taxon>
        <taxon>Papilionoideae</taxon>
        <taxon>50 kb inversion clade</taxon>
        <taxon>NPAAA clade</taxon>
        <taxon>indigoferoid/millettioid clade</taxon>
        <taxon>Phaseoleae</taxon>
        <taxon>Vigna</taxon>
    </lineage>
</organism>
<sequence length="136" mass="14866">MQRDLFNTATSPLTYLEFGQAKYETYKLTLEGTIARNQQEGEVRLGGHPPISPWRSFSRCVFALVLLLLRRGVLLGESFTGVDFRGRGTVLCVQEQGFDFEILFRGEAFVGGECKALGVFKGGGSEAGAVVQRIAG</sequence>
<evidence type="ECO:0000313" key="1">
    <source>
        <dbReference type="EMBL" id="QCE11719.1"/>
    </source>
</evidence>
<evidence type="ECO:0000313" key="2">
    <source>
        <dbReference type="Proteomes" id="UP000501690"/>
    </source>
</evidence>
<accession>A0A4D6NGM1</accession>
<dbReference type="EMBL" id="CP039354">
    <property type="protein sequence ID" value="QCE11719.1"/>
    <property type="molecule type" value="Genomic_DNA"/>
</dbReference>
<dbReference type="AlphaFoldDB" id="A0A4D6NGM1"/>
<reference evidence="1 2" key="1">
    <citation type="submission" date="2019-04" db="EMBL/GenBank/DDBJ databases">
        <title>An improved genome assembly and genetic linkage map for asparagus bean, Vigna unguiculata ssp. sesquipedialis.</title>
        <authorList>
            <person name="Xia Q."/>
            <person name="Zhang R."/>
            <person name="Dong Y."/>
        </authorList>
    </citation>
    <scope>NUCLEOTIDE SEQUENCE [LARGE SCALE GENOMIC DNA]</scope>
    <source>
        <tissue evidence="1">Leaf</tissue>
    </source>
</reference>